<evidence type="ECO:0000313" key="2">
    <source>
        <dbReference type="Proteomes" id="UP000020735"/>
    </source>
</evidence>
<dbReference type="Proteomes" id="UP000020735">
    <property type="component" value="Unassembled WGS sequence"/>
</dbReference>
<sequence length="40" mass="4702">MAYVWLIKKYINQFLSDYDTHGNLILVLFKHTGFSCSFST</sequence>
<proteinExistence type="predicted"/>
<evidence type="ECO:0000313" key="1">
    <source>
        <dbReference type="EMBL" id="EXC48263.1"/>
    </source>
</evidence>
<reference evidence="1 2" key="1">
    <citation type="submission" date="2014-02" db="EMBL/GenBank/DDBJ databases">
        <title>Comparative genomics and transcriptomics to identify genetic mechanisms underlying the emergence of carbapenem resistant Acinetobacter baumannii (CRAb).</title>
        <authorList>
            <person name="Harris A.D."/>
            <person name="Johnson K.J."/>
            <person name="George J."/>
            <person name="Shefchek K."/>
            <person name="Daugherty S.C."/>
            <person name="Parankush S."/>
            <person name="Sadzewicz L."/>
            <person name="Tallon L."/>
            <person name="Sengamalay N."/>
            <person name="Hazen T.H."/>
            <person name="Rasko D.A."/>
        </authorList>
    </citation>
    <scope>NUCLEOTIDE SEQUENCE [LARGE SCALE GENOMIC DNA]</scope>
    <source>
        <strain evidence="1 2">99063</strain>
    </source>
</reference>
<name>A0A009TA15_ACIBA</name>
<dbReference type="PATRIC" id="fig|1310630.3.peg.2936"/>
<dbReference type="EMBL" id="JEXJ01000060">
    <property type="protein sequence ID" value="EXC48263.1"/>
    <property type="molecule type" value="Genomic_DNA"/>
</dbReference>
<organism evidence="1 2">
    <name type="scientific">Acinetobacter baumannii 99063</name>
    <dbReference type="NCBI Taxonomy" id="1310630"/>
    <lineage>
        <taxon>Bacteria</taxon>
        <taxon>Pseudomonadati</taxon>
        <taxon>Pseudomonadota</taxon>
        <taxon>Gammaproteobacteria</taxon>
        <taxon>Moraxellales</taxon>
        <taxon>Moraxellaceae</taxon>
        <taxon>Acinetobacter</taxon>
        <taxon>Acinetobacter calcoaceticus/baumannii complex</taxon>
    </lineage>
</organism>
<gene>
    <name evidence="1" type="ORF">J529_3010</name>
</gene>
<dbReference type="AlphaFoldDB" id="A0A009TA15"/>
<protein>
    <submittedName>
        <fullName evidence="1">Uncharacterized protein</fullName>
    </submittedName>
</protein>
<accession>A0A009TA15</accession>
<comment type="caution">
    <text evidence="1">The sequence shown here is derived from an EMBL/GenBank/DDBJ whole genome shotgun (WGS) entry which is preliminary data.</text>
</comment>